<feature type="region of interest" description="Disordered" evidence="1">
    <location>
        <begin position="288"/>
        <end position="327"/>
    </location>
</feature>
<feature type="transmembrane region" description="Helical" evidence="2">
    <location>
        <begin position="245"/>
        <end position="267"/>
    </location>
</feature>
<feature type="chain" id="PRO_5016297526" evidence="3">
    <location>
        <begin position="24"/>
        <end position="380"/>
    </location>
</feature>
<protein>
    <submittedName>
        <fullName evidence="4">CSON004952 protein</fullName>
    </submittedName>
</protein>
<keyword evidence="2" id="KW-1133">Transmembrane helix</keyword>
<feature type="compositionally biased region" description="Polar residues" evidence="1">
    <location>
        <begin position="288"/>
        <end position="302"/>
    </location>
</feature>
<feature type="compositionally biased region" description="Basic residues" evidence="1">
    <location>
        <begin position="306"/>
        <end position="322"/>
    </location>
</feature>
<proteinExistence type="predicted"/>
<dbReference type="EMBL" id="UFQT01002013">
    <property type="protein sequence ID" value="SSX32412.1"/>
    <property type="molecule type" value="Genomic_DNA"/>
</dbReference>
<dbReference type="VEuPathDB" id="VectorBase:CSON004952"/>
<gene>
    <name evidence="4" type="primary">CSON004952</name>
</gene>
<evidence type="ECO:0000313" key="4">
    <source>
        <dbReference type="EMBL" id="SSX32412.1"/>
    </source>
</evidence>
<keyword evidence="3" id="KW-0732">Signal</keyword>
<name>A0A336MPS8_CULSO</name>
<dbReference type="AlphaFoldDB" id="A0A336MPS8"/>
<reference evidence="4" key="1">
    <citation type="submission" date="2018-07" db="EMBL/GenBank/DDBJ databases">
        <authorList>
            <person name="Quirk P.G."/>
            <person name="Krulwich T.A."/>
        </authorList>
    </citation>
    <scope>NUCLEOTIDE SEQUENCE</scope>
</reference>
<accession>A0A336MPS8</accession>
<feature type="signal peptide" evidence="3">
    <location>
        <begin position="1"/>
        <end position="23"/>
    </location>
</feature>
<keyword evidence="2" id="KW-0472">Membrane</keyword>
<evidence type="ECO:0000256" key="1">
    <source>
        <dbReference type="SAM" id="MobiDB-lite"/>
    </source>
</evidence>
<sequence length="380" mass="42879">MKLNKFMLLTSKTFAIISYFSVCAQTFNYTYTNNVTGPTAYITTTIASILTNNFSYPTTFVPNVSPITFQHKDAILNDASNTFNHQHPVPASPILHNDMIMFGNEVKSLSELPLETLLKIKKHLEEITLGMTSQTDTSGSANTVYPVYEQPSHQGALSQGYLNTVGHQPVGGHLENVDDYSDDSYGVNGQFTKNTGIINFHDHSKTDNERFGFITPQPFIHKFKKKTAAEPWDEKPSKIQTIFQVSVTALSFLAFGGYLLCMILSALKAKGSGYYTQQQIQAQLLGNKVQQQNNKRPVQNSPVIKPPKRRPSYGRRRRRRRRTVDDKIDKSSKFGINGIFEQNFANNQENVDLPFNHEQMFDALISIAEGYVKFNDISRK</sequence>
<keyword evidence="2" id="KW-0812">Transmembrane</keyword>
<evidence type="ECO:0000256" key="2">
    <source>
        <dbReference type="SAM" id="Phobius"/>
    </source>
</evidence>
<evidence type="ECO:0000256" key="3">
    <source>
        <dbReference type="SAM" id="SignalP"/>
    </source>
</evidence>
<organism evidence="4">
    <name type="scientific">Culicoides sonorensis</name>
    <name type="common">Biting midge</name>
    <dbReference type="NCBI Taxonomy" id="179676"/>
    <lineage>
        <taxon>Eukaryota</taxon>
        <taxon>Metazoa</taxon>
        <taxon>Ecdysozoa</taxon>
        <taxon>Arthropoda</taxon>
        <taxon>Hexapoda</taxon>
        <taxon>Insecta</taxon>
        <taxon>Pterygota</taxon>
        <taxon>Neoptera</taxon>
        <taxon>Endopterygota</taxon>
        <taxon>Diptera</taxon>
        <taxon>Nematocera</taxon>
        <taxon>Chironomoidea</taxon>
        <taxon>Ceratopogonidae</taxon>
        <taxon>Ceratopogoninae</taxon>
        <taxon>Culicoides</taxon>
        <taxon>Monoculicoides</taxon>
    </lineage>
</organism>